<evidence type="ECO:0000256" key="8">
    <source>
        <dbReference type="ARBA" id="ARBA00022833"/>
    </source>
</evidence>
<feature type="repeat" description="CXXCXGXG motif" evidence="14">
    <location>
        <begin position="147"/>
        <end position="154"/>
    </location>
</feature>
<dbReference type="NCBIfam" id="TIGR02349">
    <property type="entry name" value="DnaJ_bact"/>
    <property type="match status" value="1"/>
</dbReference>
<evidence type="ECO:0000256" key="12">
    <source>
        <dbReference type="ARBA" id="ARBA00061004"/>
    </source>
</evidence>
<dbReference type="SUPFAM" id="SSF57938">
    <property type="entry name" value="DnaJ/Hsp40 cysteine-rich domain"/>
    <property type="match status" value="1"/>
</dbReference>
<dbReference type="HAMAP" id="MF_01152">
    <property type="entry name" value="DnaJ"/>
    <property type="match status" value="1"/>
</dbReference>
<dbReference type="PROSITE" id="PS50076">
    <property type="entry name" value="DNAJ_2"/>
    <property type="match status" value="1"/>
</dbReference>
<dbReference type="Pfam" id="PF00684">
    <property type="entry name" value="DnaJ_CXXCXGXG"/>
    <property type="match status" value="1"/>
</dbReference>
<dbReference type="CDD" id="cd10747">
    <property type="entry name" value="DnaJ_C"/>
    <property type="match status" value="1"/>
</dbReference>
<feature type="binding site" evidence="14">
    <location>
        <position position="167"/>
    </location>
    <ligand>
        <name>Zn(2+)</name>
        <dbReference type="ChEBI" id="CHEBI:29105"/>
        <label>2</label>
    </ligand>
</feature>
<dbReference type="PANTHER" id="PTHR43096:SF52">
    <property type="entry name" value="DNAJ HOMOLOG 1, MITOCHONDRIAL-RELATED"/>
    <property type="match status" value="1"/>
</dbReference>
<comment type="caution">
    <text evidence="18">The sequence shown here is derived from an EMBL/GenBank/DDBJ whole genome shotgun (WGS) entry which is preliminary data.</text>
</comment>
<feature type="zinc finger region" description="CR-type" evidence="15">
    <location>
        <begin position="134"/>
        <end position="212"/>
    </location>
</feature>
<evidence type="ECO:0000259" key="17">
    <source>
        <dbReference type="PROSITE" id="PS51188"/>
    </source>
</evidence>
<comment type="cofactor">
    <cofactor evidence="14">
        <name>Zn(2+)</name>
        <dbReference type="ChEBI" id="CHEBI:29105"/>
    </cofactor>
    <text evidence="14">Binds 2 Zn(2+) ions per monomer.</text>
</comment>
<dbReference type="SMART" id="SM00271">
    <property type="entry name" value="DnaJ"/>
    <property type="match status" value="1"/>
</dbReference>
<feature type="repeat" description="CXXCXGXG motif" evidence="14">
    <location>
        <begin position="186"/>
        <end position="193"/>
    </location>
</feature>
<dbReference type="InterPro" id="IPR002939">
    <property type="entry name" value="DnaJ_C"/>
</dbReference>
<proteinExistence type="inferred from homology"/>
<dbReference type="InterPro" id="IPR001623">
    <property type="entry name" value="DnaJ_domain"/>
</dbReference>
<keyword evidence="3 14" id="KW-0963">Cytoplasm</keyword>
<reference evidence="18" key="1">
    <citation type="journal article" date="2020" name="mSystems">
        <title>Genome- and Community-Level Interaction Insights into Carbon Utilization and Element Cycling Functions of Hydrothermarchaeota in Hydrothermal Sediment.</title>
        <authorList>
            <person name="Zhou Z."/>
            <person name="Liu Y."/>
            <person name="Xu W."/>
            <person name="Pan J."/>
            <person name="Luo Z.H."/>
            <person name="Li M."/>
        </authorList>
    </citation>
    <scope>NUCLEOTIDE SEQUENCE [LARGE SCALE GENOMIC DNA]</scope>
    <source>
        <strain evidence="18">HyVt-533</strain>
    </source>
</reference>
<protein>
    <recommendedName>
        <fullName evidence="13 14">Chaperone protein DnaJ</fullName>
    </recommendedName>
</protein>
<dbReference type="GO" id="GO:0009408">
    <property type="term" value="P:response to heat"/>
    <property type="evidence" value="ECO:0007669"/>
    <property type="project" value="InterPro"/>
</dbReference>
<keyword evidence="4 14" id="KW-0235">DNA replication</keyword>
<comment type="subcellular location">
    <subcellularLocation>
        <location evidence="1 14">Cytoplasm</location>
    </subcellularLocation>
</comment>
<evidence type="ECO:0000256" key="4">
    <source>
        <dbReference type="ARBA" id="ARBA00022705"/>
    </source>
</evidence>
<evidence type="ECO:0000256" key="5">
    <source>
        <dbReference type="ARBA" id="ARBA00022723"/>
    </source>
</evidence>
<dbReference type="Gene3D" id="2.10.230.10">
    <property type="entry name" value="Heat shock protein DnaJ, cysteine-rich domain"/>
    <property type="match status" value="1"/>
</dbReference>
<evidence type="ECO:0000256" key="7">
    <source>
        <dbReference type="ARBA" id="ARBA00022771"/>
    </source>
</evidence>
<organism evidence="18">
    <name type="scientific">Thermodesulfatator atlanticus</name>
    <dbReference type="NCBI Taxonomy" id="501497"/>
    <lineage>
        <taxon>Bacteria</taxon>
        <taxon>Pseudomonadati</taxon>
        <taxon>Thermodesulfobacteriota</taxon>
        <taxon>Thermodesulfobacteria</taxon>
        <taxon>Thermodesulfobacteriales</taxon>
        <taxon>Thermodesulfatatoraceae</taxon>
        <taxon>Thermodesulfatator</taxon>
    </lineage>
</organism>
<evidence type="ECO:0000256" key="3">
    <source>
        <dbReference type="ARBA" id="ARBA00022490"/>
    </source>
</evidence>
<dbReference type="InterPro" id="IPR012724">
    <property type="entry name" value="DnaJ"/>
</dbReference>
<sequence>MKDYYEILGVPRNASQEEIKRAYRRLARQYHPDLHPGDKEAEERFKEISEAYEVLSDPEKRAVYDARGYAGLKDQGYHGFTDVEDIFSAFSDIFEEFLGGFGGFTRRRRAERRPRRGADLSYEITVSLEDVYFGREITLEVERYENCETCGGSGLAPGAQPQYCPTCKGRGHVVHTEGFFRLSATCPTCHGVGTFISDPCPACRGEGRLRRRRQLKVRLPRGIEDGAVIKLAGEGEAGLYGGPPGDLYLRVHVLPHDLFERKGKDLYLEVPISVVEAMLGGEIEVPTFEEKVKVKVPRGIQPGDTLALEGKGLPDLHGGKPGDLILRFRVEIPKDLTKRQEELLREFAEIEKEKKEGFFKKILRSVQSK</sequence>
<feature type="binding site" evidence="14">
    <location>
        <position position="200"/>
    </location>
    <ligand>
        <name>Zn(2+)</name>
        <dbReference type="ChEBI" id="CHEBI:29105"/>
        <label>1</label>
    </ligand>
</feature>
<feature type="binding site" evidence="14">
    <location>
        <position position="186"/>
    </location>
    <ligand>
        <name>Zn(2+)</name>
        <dbReference type="ChEBI" id="CHEBI:29105"/>
        <label>2</label>
    </ligand>
</feature>
<evidence type="ECO:0000313" key="18">
    <source>
        <dbReference type="EMBL" id="HHI97090.1"/>
    </source>
</evidence>
<dbReference type="FunFam" id="1.10.287.110:FF:000034">
    <property type="entry name" value="Chaperone protein DnaJ"/>
    <property type="match status" value="1"/>
</dbReference>
<feature type="binding site" evidence="14">
    <location>
        <position position="164"/>
    </location>
    <ligand>
        <name>Zn(2+)</name>
        <dbReference type="ChEBI" id="CHEBI:29105"/>
        <label>2</label>
    </ligand>
</feature>
<dbReference type="PROSITE" id="PS00636">
    <property type="entry name" value="DNAJ_1"/>
    <property type="match status" value="1"/>
</dbReference>
<dbReference type="GO" id="GO:0042026">
    <property type="term" value="P:protein refolding"/>
    <property type="evidence" value="ECO:0007669"/>
    <property type="project" value="TreeGrafter"/>
</dbReference>
<keyword evidence="9 14" id="KW-0346">Stress response</keyword>
<evidence type="ECO:0000256" key="10">
    <source>
        <dbReference type="ARBA" id="ARBA00023186"/>
    </source>
</evidence>
<dbReference type="Proteomes" id="UP000886101">
    <property type="component" value="Unassembled WGS sequence"/>
</dbReference>
<dbReference type="InterPro" id="IPR001305">
    <property type="entry name" value="HSP_DnaJ_Cys-rich_dom"/>
</dbReference>
<feature type="binding site" evidence="14">
    <location>
        <position position="203"/>
    </location>
    <ligand>
        <name>Zn(2+)</name>
        <dbReference type="ChEBI" id="CHEBI:29105"/>
        <label>1</label>
    </ligand>
</feature>
<dbReference type="AlphaFoldDB" id="A0A7V5NZJ4"/>
<feature type="repeat" description="CXXCXGXG motif" evidence="14">
    <location>
        <begin position="164"/>
        <end position="171"/>
    </location>
</feature>
<dbReference type="NCBIfam" id="NF008035">
    <property type="entry name" value="PRK10767.1"/>
    <property type="match status" value="1"/>
</dbReference>
<evidence type="ECO:0000256" key="6">
    <source>
        <dbReference type="ARBA" id="ARBA00022737"/>
    </source>
</evidence>
<dbReference type="EMBL" id="DROK01000133">
    <property type="protein sequence ID" value="HHI97090.1"/>
    <property type="molecule type" value="Genomic_DNA"/>
</dbReference>
<dbReference type="PANTHER" id="PTHR43096">
    <property type="entry name" value="DNAJ HOMOLOG 1, MITOCHONDRIAL-RELATED"/>
    <property type="match status" value="1"/>
</dbReference>
<dbReference type="PRINTS" id="PR00625">
    <property type="entry name" value="JDOMAIN"/>
</dbReference>
<keyword evidence="7 14" id="KW-0863">Zinc-finger</keyword>
<dbReference type="Pfam" id="PF00226">
    <property type="entry name" value="DnaJ"/>
    <property type="match status" value="1"/>
</dbReference>
<keyword evidence="6 14" id="KW-0677">Repeat</keyword>
<comment type="function">
    <text evidence="11 14">Participates actively in the response to hyperosmotic and heat shock by preventing the aggregation of stress-denatured proteins and by disaggregating proteins, also in an autonomous, DnaK-independent fashion. Unfolded proteins bind initially to DnaJ; upon interaction with the DnaJ-bound protein, DnaK hydrolyzes its bound ATP, resulting in the formation of a stable complex. GrpE releases ADP from DnaK; ATP binding to DnaK triggers the release of the substrate protein, thus completing the reaction cycle. Several rounds of ATP-dependent interactions between DnaJ, DnaK and GrpE are required for fully efficient folding. Also involved, together with DnaK and GrpE, in the DNA replication of plasmids through activation of initiation proteins.</text>
</comment>
<dbReference type="Gene3D" id="1.10.287.110">
    <property type="entry name" value="DnaJ domain"/>
    <property type="match status" value="1"/>
</dbReference>
<feature type="domain" description="CR-type" evidence="17">
    <location>
        <begin position="134"/>
        <end position="212"/>
    </location>
</feature>
<keyword evidence="10 14" id="KW-0143">Chaperone</keyword>
<feature type="binding site" evidence="14">
    <location>
        <position position="147"/>
    </location>
    <ligand>
        <name>Zn(2+)</name>
        <dbReference type="ChEBI" id="CHEBI:29105"/>
        <label>1</label>
    </ligand>
</feature>
<dbReference type="GO" id="GO:0031072">
    <property type="term" value="F:heat shock protein binding"/>
    <property type="evidence" value="ECO:0007669"/>
    <property type="project" value="InterPro"/>
</dbReference>
<keyword evidence="8 14" id="KW-0862">Zinc</keyword>
<evidence type="ECO:0000256" key="1">
    <source>
        <dbReference type="ARBA" id="ARBA00004496"/>
    </source>
</evidence>
<feature type="binding site" evidence="14">
    <location>
        <position position="150"/>
    </location>
    <ligand>
        <name>Zn(2+)</name>
        <dbReference type="ChEBI" id="CHEBI:29105"/>
        <label>1</label>
    </ligand>
</feature>
<evidence type="ECO:0000256" key="14">
    <source>
        <dbReference type="HAMAP-Rule" id="MF_01152"/>
    </source>
</evidence>
<dbReference type="FunFam" id="2.60.260.20:FF:000004">
    <property type="entry name" value="Molecular chaperone DnaJ"/>
    <property type="match status" value="1"/>
</dbReference>
<gene>
    <name evidence="14 18" type="primary">dnaJ</name>
    <name evidence="18" type="ORF">ENJ96_04490</name>
</gene>
<evidence type="ECO:0000256" key="13">
    <source>
        <dbReference type="ARBA" id="ARBA00067609"/>
    </source>
</evidence>
<dbReference type="InterPro" id="IPR036869">
    <property type="entry name" value="J_dom_sf"/>
</dbReference>
<dbReference type="GO" id="GO:0005524">
    <property type="term" value="F:ATP binding"/>
    <property type="evidence" value="ECO:0007669"/>
    <property type="project" value="InterPro"/>
</dbReference>
<feature type="binding site" evidence="14">
    <location>
        <position position="189"/>
    </location>
    <ligand>
        <name>Zn(2+)</name>
        <dbReference type="ChEBI" id="CHEBI:29105"/>
        <label>2</label>
    </ligand>
</feature>
<dbReference type="GO" id="GO:0008270">
    <property type="term" value="F:zinc ion binding"/>
    <property type="evidence" value="ECO:0007669"/>
    <property type="project" value="UniProtKB-UniRule"/>
</dbReference>
<dbReference type="GO" id="GO:0005737">
    <property type="term" value="C:cytoplasm"/>
    <property type="evidence" value="ECO:0007669"/>
    <property type="project" value="UniProtKB-SubCell"/>
</dbReference>
<evidence type="ECO:0000256" key="9">
    <source>
        <dbReference type="ARBA" id="ARBA00023016"/>
    </source>
</evidence>
<dbReference type="GO" id="GO:0006260">
    <property type="term" value="P:DNA replication"/>
    <property type="evidence" value="ECO:0007669"/>
    <property type="project" value="UniProtKB-KW"/>
</dbReference>
<dbReference type="SUPFAM" id="SSF49493">
    <property type="entry name" value="HSP40/DnaJ peptide-binding domain"/>
    <property type="match status" value="2"/>
</dbReference>
<feature type="domain" description="J" evidence="16">
    <location>
        <begin position="3"/>
        <end position="68"/>
    </location>
</feature>
<feature type="repeat" description="CXXCXGXG motif" evidence="14">
    <location>
        <begin position="200"/>
        <end position="207"/>
    </location>
</feature>
<dbReference type="InterPro" id="IPR036410">
    <property type="entry name" value="HSP_DnaJ_Cys-rich_dom_sf"/>
</dbReference>
<name>A0A7V5NZJ4_9BACT</name>
<evidence type="ECO:0000256" key="15">
    <source>
        <dbReference type="PROSITE-ProRule" id="PRU00546"/>
    </source>
</evidence>
<comment type="domain">
    <text evidence="14">The J domain is necessary and sufficient to stimulate DnaK ATPase activity. Zinc center 1 plays an important role in the autonomous, DnaK-independent chaperone activity of DnaJ. Zinc center 2 is essential for interaction with DnaK and for DnaJ activity.</text>
</comment>
<dbReference type="InterPro" id="IPR018253">
    <property type="entry name" value="DnaJ_domain_CS"/>
</dbReference>
<dbReference type="FunFam" id="2.10.230.10:FF:000002">
    <property type="entry name" value="Molecular chaperone DnaJ"/>
    <property type="match status" value="1"/>
</dbReference>
<accession>A0A7V5NZJ4</accession>
<comment type="similarity">
    <text evidence="12 14">Belongs to the DnaJ family.</text>
</comment>
<evidence type="ECO:0000256" key="2">
    <source>
        <dbReference type="ARBA" id="ARBA00011738"/>
    </source>
</evidence>
<dbReference type="CDD" id="cd06257">
    <property type="entry name" value="DnaJ"/>
    <property type="match status" value="1"/>
</dbReference>
<dbReference type="PROSITE" id="PS51188">
    <property type="entry name" value="ZF_CR"/>
    <property type="match status" value="1"/>
</dbReference>
<dbReference type="GO" id="GO:0051082">
    <property type="term" value="F:unfolded protein binding"/>
    <property type="evidence" value="ECO:0007669"/>
    <property type="project" value="UniProtKB-UniRule"/>
</dbReference>
<keyword evidence="5 14" id="KW-0479">Metal-binding</keyword>
<comment type="subunit">
    <text evidence="2 14">Homodimer.</text>
</comment>
<dbReference type="SUPFAM" id="SSF46565">
    <property type="entry name" value="Chaperone J-domain"/>
    <property type="match status" value="1"/>
</dbReference>
<dbReference type="InterPro" id="IPR008971">
    <property type="entry name" value="HSP40/DnaJ_pept-bd"/>
</dbReference>
<dbReference type="Pfam" id="PF01556">
    <property type="entry name" value="DnaJ_C"/>
    <property type="match status" value="1"/>
</dbReference>
<evidence type="ECO:0000256" key="11">
    <source>
        <dbReference type="ARBA" id="ARBA00053423"/>
    </source>
</evidence>
<dbReference type="Gene3D" id="2.60.260.20">
    <property type="entry name" value="Urease metallochaperone UreE, N-terminal domain"/>
    <property type="match status" value="2"/>
</dbReference>
<evidence type="ECO:0000259" key="16">
    <source>
        <dbReference type="PROSITE" id="PS50076"/>
    </source>
</evidence>